<dbReference type="Gene3D" id="1.10.10.2840">
    <property type="entry name" value="PucR C-terminal helix-turn-helix domain"/>
    <property type="match status" value="1"/>
</dbReference>
<dbReference type="OrthoDB" id="3196285at2"/>
<protein>
    <submittedName>
        <fullName evidence="5">PucR C-terminal helix-turn-helix domain-containing protein</fullName>
    </submittedName>
</protein>
<dbReference type="InterPro" id="IPR025736">
    <property type="entry name" value="PucR_C-HTH_dom"/>
</dbReference>
<dbReference type="InterPro" id="IPR041522">
    <property type="entry name" value="CdaR_GGDEF"/>
</dbReference>
<evidence type="ECO:0000259" key="4">
    <source>
        <dbReference type="Pfam" id="PF17853"/>
    </source>
</evidence>
<dbReference type="Pfam" id="PF13556">
    <property type="entry name" value="HTH_30"/>
    <property type="match status" value="1"/>
</dbReference>
<dbReference type="Pfam" id="PF14361">
    <property type="entry name" value="RsbRD_N"/>
    <property type="match status" value="1"/>
</dbReference>
<feature type="domain" description="RsbT co-antagonist protein RsbRD N-terminal" evidence="3">
    <location>
        <begin position="40"/>
        <end position="177"/>
    </location>
</feature>
<feature type="domain" description="CdaR GGDEF-like" evidence="4">
    <location>
        <begin position="192"/>
        <end position="298"/>
    </location>
</feature>
<name>A0A1I1YSF3_9ACTN</name>
<evidence type="ECO:0000256" key="1">
    <source>
        <dbReference type="ARBA" id="ARBA00006754"/>
    </source>
</evidence>
<organism evidence="5 6">
    <name type="scientific">Streptomyces mirabilis</name>
    <dbReference type="NCBI Taxonomy" id="68239"/>
    <lineage>
        <taxon>Bacteria</taxon>
        <taxon>Bacillati</taxon>
        <taxon>Actinomycetota</taxon>
        <taxon>Actinomycetes</taxon>
        <taxon>Kitasatosporales</taxon>
        <taxon>Streptomycetaceae</taxon>
        <taxon>Streptomyces</taxon>
    </lineage>
</organism>
<dbReference type="Proteomes" id="UP000181942">
    <property type="component" value="Unassembled WGS sequence"/>
</dbReference>
<dbReference type="InterPro" id="IPR025751">
    <property type="entry name" value="RsbRD_N_dom"/>
</dbReference>
<comment type="similarity">
    <text evidence="1">Belongs to the CdaR family.</text>
</comment>
<dbReference type="EMBL" id="FONR01000001">
    <property type="protein sequence ID" value="SFE22524.1"/>
    <property type="molecule type" value="Genomic_DNA"/>
</dbReference>
<dbReference type="PANTHER" id="PTHR33744">
    <property type="entry name" value="CARBOHYDRATE DIACID REGULATOR"/>
    <property type="match status" value="1"/>
</dbReference>
<feature type="domain" description="PucR C-terminal helix-turn-helix" evidence="2">
    <location>
        <begin position="348"/>
        <end position="406"/>
    </location>
</feature>
<evidence type="ECO:0000313" key="5">
    <source>
        <dbReference type="EMBL" id="SFE22524.1"/>
    </source>
</evidence>
<reference evidence="5 6" key="1">
    <citation type="submission" date="2016-10" db="EMBL/GenBank/DDBJ databases">
        <authorList>
            <person name="de Groot N.N."/>
        </authorList>
    </citation>
    <scope>NUCLEOTIDE SEQUENCE [LARGE SCALE GENOMIC DNA]</scope>
    <source>
        <strain evidence="5 6">OK461</strain>
    </source>
</reference>
<dbReference type="InterPro" id="IPR042070">
    <property type="entry name" value="PucR_C-HTH_sf"/>
</dbReference>
<evidence type="ECO:0000313" key="6">
    <source>
        <dbReference type="Proteomes" id="UP000181942"/>
    </source>
</evidence>
<sequence length="414" mass="44224">MPHALGPHTIAGVYHPRMTMPLGTDPCMTDLLDRLLVSVDSLTDELTAEILNGERSYAEGMLLSHEQLRAPVHDNLCTLLAALKNGGVPTSMDAPRAAGRLKAEQGIPLAALLHAFRLGGRFIWDRLLAMALGKDSAAWLLHRASDIWLIIDECSSAAAEAYRVAVEEQACRDAAARRVMLTTLLDGTAGNSSRAWEAMRVLRLDRKGPFLVVCGEINDGVGPLPTVEGQLRAVDIDGEWIHRAGSLLGLLALPNEQLVVAVEERLGGIALSRVGISRPFASLMDAPNARREAQLAAQCLPPGTPGTHVYGSSPIALLAAASPDAASEVARTVFGPLLTLPTTERAVLLDTLGVWFATGGSTTLAAEHLHCHRNTVLYRLGRITELTGRRTSDADSCAELYVALQAVRLGTISE</sequence>
<evidence type="ECO:0000259" key="2">
    <source>
        <dbReference type="Pfam" id="PF13556"/>
    </source>
</evidence>
<dbReference type="PANTHER" id="PTHR33744:SF1">
    <property type="entry name" value="DNA-BINDING TRANSCRIPTIONAL ACTIVATOR ADER"/>
    <property type="match status" value="1"/>
</dbReference>
<gene>
    <name evidence="5" type="ORF">SAMN02787118_1013</name>
</gene>
<proteinExistence type="inferred from homology"/>
<dbReference type="Pfam" id="PF17853">
    <property type="entry name" value="GGDEF_2"/>
    <property type="match status" value="1"/>
</dbReference>
<accession>A0A1I1YSF3</accession>
<dbReference type="InterPro" id="IPR051448">
    <property type="entry name" value="CdaR-like_regulators"/>
</dbReference>
<dbReference type="AlphaFoldDB" id="A0A1I1YSF3"/>
<evidence type="ECO:0000259" key="3">
    <source>
        <dbReference type="Pfam" id="PF14361"/>
    </source>
</evidence>